<feature type="region of interest" description="Disordered" evidence="1">
    <location>
        <begin position="61"/>
        <end position="81"/>
    </location>
</feature>
<keyword evidence="3" id="KW-1185">Reference proteome</keyword>
<sequence length="81" mass="8322">MTVEDAEAARRALAEALTEAGITLPSLRVDPLAYVGEPAVPLVELGRCNIPTARALTAALRRGVSPRPAPRSPGPAAAPRG</sequence>
<name>A0ABT6RNT8_9ACTN</name>
<evidence type="ECO:0000313" key="3">
    <source>
        <dbReference type="Proteomes" id="UP001224661"/>
    </source>
</evidence>
<reference evidence="2 3" key="1">
    <citation type="submission" date="2023-05" db="EMBL/GenBank/DDBJ databases">
        <title>Draft genome sequence of Streptomyces sp. B-S-A8 isolated from a cave soil in Thailand.</title>
        <authorList>
            <person name="Chamroensaksri N."/>
            <person name="Muangham S."/>
        </authorList>
    </citation>
    <scope>NUCLEOTIDE SEQUENCE [LARGE SCALE GENOMIC DNA]</scope>
    <source>
        <strain evidence="2 3">B-S-A8</strain>
    </source>
</reference>
<accession>A0ABT6RNT8</accession>
<organism evidence="2 3">
    <name type="scientific">Streptomyces solicavernae</name>
    <dbReference type="NCBI Taxonomy" id="3043614"/>
    <lineage>
        <taxon>Bacteria</taxon>
        <taxon>Bacillati</taxon>
        <taxon>Actinomycetota</taxon>
        <taxon>Actinomycetes</taxon>
        <taxon>Kitasatosporales</taxon>
        <taxon>Streptomycetaceae</taxon>
        <taxon>Streptomyces</taxon>
    </lineage>
</organism>
<comment type="caution">
    <text evidence="2">The sequence shown here is derived from an EMBL/GenBank/DDBJ whole genome shotgun (WGS) entry which is preliminary data.</text>
</comment>
<evidence type="ECO:0000256" key="1">
    <source>
        <dbReference type="SAM" id="MobiDB-lite"/>
    </source>
</evidence>
<proteinExistence type="predicted"/>
<gene>
    <name evidence="2" type="ORF">QIS99_07600</name>
</gene>
<dbReference type="EMBL" id="JASCIR010000004">
    <property type="protein sequence ID" value="MDI3386083.1"/>
    <property type="molecule type" value="Genomic_DNA"/>
</dbReference>
<evidence type="ECO:0008006" key="4">
    <source>
        <dbReference type="Google" id="ProtNLM"/>
    </source>
</evidence>
<protein>
    <recommendedName>
        <fullName evidence="4">Secreted protein</fullName>
    </recommendedName>
</protein>
<evidence type="ECO:0000313" key="2">
    <source>
        <dbReference type="EMBL" id="MDI3386083.1"/>
    </source>
</evidence>
<dbReference type="Proteomes" id="UP001224661">
    <property type="component" value="Unassembled WGS sequence"/>
</dbReference>